<name>A0AAE1GYG6_9NEOP</name>
<reference evidence="1" key="2">
    <citation type="journal article" date="2023" name="BMC Genomics">
        <title>Pest status, molecular evolution, and epigenetic factors derived from the genome assembly of Frankliniella fusca, a thysanopteran phytovirus vector.</title>
        <authorList>
            <person name="Catto M.A."/>
            <person name="Labadie P.E."/>
            <person name="Jacobson A.L."/>
            <person name="Kennedy G.G."/>
            <person name="Srinivasan R."/>
            <person name="Hunt B.G."/>
        </authorList>
    </citation>
    <scope>NUCLEOTIDE SEQUENCE</scope>
    <source>
        <strain evidence="1">PL_HMW_Pooled</strain>
    </source>
</reference>
<dbReference type="PANTHER" id="PTHR33053">
    <property type="entry name" value="PROTEIN, PUTATIVE-RELATED"/>
    <property type="match status" value="1"/>
</dbReference>
<keyword evidence="1" id="KW-0808">Transferase</keyword>
<evidence type="ECO:0000313" key="1">
    <source>
        <dbReference type="EMBL" id="KAK3911635.1"/>
    </source>
</evidence>
<accession>A0AAE1GYG6</accession>
<dbReference type="AlphaFoldDB" id="A0AAE1GYG6"/>
<dbReference type="EMBL" id="JAHWGI010000283">
    <property type="protein sequence ID" value="KAK3911635.1"/>
    <property type="molecule type" value="Genomic_DNA"/>
</dbReference>
<keyword evidence="1" id="KW-0418">Kinase</keyword>
<organism evidence="1 2">
    <name type="scientific">Frankliniella fusca</name>
    <dbReference type="NCBI Taxonomy" id="407009"/>
    <lineage>
        <taxon>Eukaryota</taxon>
        <taxon>Metazoa</taxon>
        <taxon>Ecdysozoa</taxon>
        <taxon>Arthropoda</taxon>
        <taxon>Hexapoda</taxon>
        <taxon>Insecta</taxon>
        <taxon>Pterygota</taxon>
        <taxon>Neoptera</taxon>
        <taxon>Paraneoptera</taxon>
        <taxon>Thysanoptera</taxon>
        <taxon>Terebrantia</taxon>
        <taxon>Thripoidea</taxon>
        <taxon>Thripidae</taxon>
        <taxon>Frankliniella</taxon>
    </lineage>
</organism>
<protein>
    <submittedName>
        <fullName evidence="1">Protein kinase rad3</fullName>
    </submittedName>
</protein>
<gene>
    <name evidence="1" type="ORF">KUF71_021296</name>
</gene>
<dbReference type="GO" id="GO:0016301">
    <property type="term" value="F:kinase activity"/>
    <property type="evidence" value="ECO:0007669"/>
    <property type="project" value="UniProtKB-KW"/>
</dbReference>
<dbReference type="Proteomes" id="UP001219518">
    <property type="component" value="Unassembled WGS sequence"/>
</dbReference>
<sequence length="382" mass="43516">MGQRGVSFKKVDKLLVGLNVLYPELPKSHTVLLKSPNLDESDFVNIGEGLLWYKGLAANLEQRLTAEYLLTHDEIVVDINIDGLDLFKSAKLCFWPILGCLKGQRAPFIIACYCGEGHPDDLETFLQQFIEEASDLQENGFEFASTKFPFQLRNFILDAPARALIKCCVGHTGKVQLYNRIVFVGVEEAGELQTDDSFLRREQPDHHKGTSPLERDLEIPMVSAFRLDSMHLLHSGVFKRWVLYLLGDLHRKETAEETHIREMNRAAGVRQPRFRPQGKISAAAKNSINNTILEIAPSVPSDFNRRPRSLLYVHFFKSTEWRRMLLYDGIRIFKNNIPPNAFKNFLLLHCGSYILSSPQLVRDERMITAAELILNEFVASSV</sequence>
<keyword evidence="2" id="KW-1185">Reference proteome</keyword>
<dbReference type="PANTHER" id="PTHR33053:SF25">
    <property type="entry name" value="TRANSPOSASE DOMAIN-CONTAINING PROTEIN"/>
    <property type="match status" value="1"/>
</dbReference>
<evidence type="ECO:0000313" key="2">
    <source>
        <dbReference type="Proteomes" id="UP001219518"/>
    </source>
</evidence>
<reference evidence="1" key="1">
    <citation type="submission" date="2021-07" db="EMBL/GenBank/DDBJ databases">
        <authorList>
            <person name="Catto M.A."/>
            <person name="Jacobson A."/>
            <person name="Kennedy G."/>
            <person name="Labadie P."/>
            <person name="Hunt B.G."/>
            <person name="Srinivasan R."/>
        </authorList>
    </citation>
    <scope>NUCLEOTIDE SEQUENCE</scope>
    <source>
        <strain evidence="1">PL_HMW_Pooled</strain>
        <tissue evidence="1">Head</tissue>
    </source>
</reference>
<proteinExistence type="predicted"/>
<comment type="caution">
    <text evidence="1">The sequence shown here is derived from an EMBL/GenBank/DDBJ whole genome shotgun (WGS) entry which is preliminary data.</text>
</comment>